<dbReference type="PANTHER" id="PTHR20974">
    <property type="entry name" value="UPF0585 PROTEIN CG18661"/>
    <property type="match status" value="1"/>
</dbReference>
<comment type="caution">
    <text evidence="2">The sequence shown here is derived from an EMBL/GenBank/DDBJ whole genome shotgun (WGS) entry which is preliminary data.</text>
</comment>
<evidence type="ECO:0000313" key="2">
    <source>
        <dbReference type="EMBL" id="MFD2204619.1"/>
    </source>
</evidence>
<feature type="compositionally biased region" description="Polar residues" evidence="1">
    <location>
        <begin position="1"/>
        <end position="12"/>
    </location>
</feature>
<evidence type="ECO:0000313" key="3">
    <source>
        <dbReference type="Proteomes" id="UP001597294"/>
    </source>
</evidence>
<sequence>MPANKTPNILSQQRDERRFSPSAERNRVHIYDVIKDLVPAEGLLFEVASGTGDHASWIGPQLAPLIWQTSEYSPEMFPSINSHISYTNSGNLRSPHHVDVTQKGWNLNEDKQQEFDNNIDLITCVNMVHISPWTATLGLMSGAADFLKKNGVLYLYGPFIQNQIETAFSNIQFDISLRQRNSAWGIRKLEDVQQIAKNNDLTLEKVIPMPANNLSLIFRKTSLSKTQTSSLA</sequence>
<dbReference type="RefSeq" id="WP_380248384.1">
    <property type="nucleotide sequence ID" value="NZ_JBHUII010000001.1"/>
</dbReference>
<organism evidence="2 3">
    <name type="scientific">Kiloniella antarctica</name>
    <dbReference type="NCBI Taxonomy" id="1550907"/>
    <lineage>
        <taxon>Bacteria</taxon>
        <taxon>Pseudomonadati</taxon>
        <taxon>Pseudomonadota</taxon>
        <taxon>Alphaproteobacteria</taxon>
        <taxon>Rhodospirillales</taxon>
        <taxon>Kiloniellaceae</taxon>
        <taxon>Kiloniella</taxon>
    </lineage>
</organism>
<keyword evidence="3" id="KW-1185">Reference proteome</keyword>
<feature type="region of interest" description="Disordered" evidence="1">
    <location>
        <begin position="1"/>
        <end position="22"/>
    </location>
</feature>
<feature type="compositionally biased region" description="Basic and acidic residues" evidence="1">
    <location>
        <begin position="13"/>
        <end position="22"/>
    </location>
</feature>
<dbReference type="Proteomes" id="UP001597294">
    <property type="component" value="Unassembled WGS sequence"/>
</dbReference>
<proteinExistence type="predicted"/>
<dbReference type="InterPro" id="IPR010342">
    <property type="entry name" value="DUF938"/>
</dbReference>
<dbReference type="Gene3D" id="3.40.50.150">
    <property type="entry name" value="Vaccinia Virus protein VP39"/>
    <property type="match status" value="1"/>
</dbReference>
<dbReference type="PANTHER" id="PTHR20974:SF0">
    <property type="entry name" value="UPF0585 PROTEIN CG18661"/>
    <property type="match status" value="1"/>
</dbReference>
<protein>
    <submittedName>
        <fullName evidence="2">DUF938 domain-containing protein</fullName>
    </submittedName>
</protein>
<dbReference type="EMBL" id="JBHUII010000001">
    <property type="protein sequence ID" value="MFD2204619.1"/>
    <property type="molecule type" value="Genomic_DNA"/>
</dbReference>
<dbReference type="SUPFAM" id="SSF53335">
    <property type="entry name" value="S-adenosyl-L-methionine-dependent methyltransferases"/>
    <property type="match status" value="1"/>
</dbReference>
<gene>
    <name evidence="2" type="ORF">ACFSKO_03310</name>
</gene>
<evidence type="ECO:0000256" key="1">
    <source>
        <dbReference type="SAM" id="MobiDB-lite"/>
    </source>
</evidence>
<accession>A0ABW5BGD6</accession>
<dbReference type="InterPro" id="IPR029063">
    <property type="entry name" value="SAM-dependent_MTases_sf"/>
</dbReference>
<dbReference type="Pfam" id="PF06080">
    <property type="entry name" value="DUF938"/>
    <property type="match status" value="1"/>
</dbReference>
<name>A0ABW5BGD6_9PROT</name>
<reference evidence="3" key="1">
    <citation type="journal article" date="2019" name="Int. J. Syst. Evol. Microbiol.">
        <title>The Global Catalogue of Microorganisms (GCM) 10K type strain sequencing project: providing services to taxonomists for standard genome sequencing and annotation.</title>
        <authorList>
            <consortium name="The Broad Institute Genomics Platform"/>
            <consortium name="The Broad Institute Genome Sequencing Center for Infectious Disease"/>
            <person name="Wu L."/>
            <person name="Ma J."/>
        </authorList>
    </citation>
    <scope>NUCLEOTIDE SEQUENCE [LARGE SCALE GENOMIC DNA]</scope>
    <source>
        <strain evidence="3">CGMCC 4.7192</strain>
    </source>
</reference>